<dbReference type="EMBL" id="UEYP01000014">
    <property type="protein sequence ID" value="SSC64823.1"/>
    <property type="molecule type" value="Genomic_DNA"/>
</dbReference>
<proteinExistence type="predicted"/>
<reference evidence="2" key="1">
    <citation type="submission" date="2018-07" db="EMBL/GenBank/DDBJ databases">
        <authorList>
            <person name="Peiro R."/>
            <person name="Begona"/>
            <person name="Cbmso G."/>
            <person name="Lopez M."/>
            <person name="Gonzalez S."/>
        </authorList>
    </citation>
    <scope>NUCLEOTIDE SEQUENCE [LARGE SCALE GENOMIC DNA]</scope>
</reference>
<dbReference type="AlphaFoldDB" id="A0A376ABI2"/>
<organism evidence="1 2">
    <name type="scientific">Ciceribacter selenitireducens ATCC BAA-1503</name>
    <dbReference type="NCBI Taxonomy" id="1336235"/>
    <lineage>
        <taxon>Bacteria</taxon>
        <taxon>Pseudomonadati</taxon>
        <taxon>Pseudomonadota</taxon>
        <taxon>Alphaproteobacteria</taxon>
        <taxon>Hyphomicrobiales</taxon>
        <taxon>Rhizobiaceae</taxon>
        <taxon>Ciceribacter</taxon>
    </lineage>
</organism>
<gene>
    <name evidence="1" type="ORF">RHIZ70_531</name>
</gene>
<keyword evidence="2" id="KW-1185">Reference proteome</keyword>
<accession>A0A376ABI2</accession>
<dbReference type="Proteomes" id="UP000254764">
    <property type="component" value="Unassembled WGS sequence"/>
</dbReference>
<evidence type="ECO:0000313" key="1">
    <source>
        <dbReference type="EMBL" id="SSC64823.1"/>
    </source>
</evidence>
<protein>
    <submittedName>
        <fullName evidence="1">Uncharacterized protein</fullName>
    </submittedName>
</protein>
<name>A0A376ABI2_9HYPH</name>
<sequence length="37" mass="4309">MICMAVLHRGNPEKNAWMVDRFHRQLAICVAKMKRPG</sequence>
<evidence type="ECO:0000313" key="2">
    <source>
        <dbReference type="Proteomes" id="UP000254764"/>
    </source>
</evidence>